<dbReference type="PANTHER" id="PTHR10539:SF0">
    <property type="entry name" value="26S PROTEASOME NON-ATPASE REGULATORY SUBUNIT 13"/>
    <property type="match status" value="1"/>
</dbReference>
<keyword evidence="3" id="KW-1185">Reference proteome</keyword>
<dbReference type="EMBL" id="JAMKFB020000025">
    <property type="protein sequence ID" value="KAL0155825.1"/>
    <property type="molecule type" value="Genomic_DNA"/>
</dbReference>
<dbReference type="InterPro" id="IPR035298">
    <property type="entry name" value="PSMD13"/>
</dbReference>
<evidence type="ECO:0000313" key="2">
    <source>
        <dbReference type="EMBL" id="KAL0155825.1"/>
    </source>
</evidence>
<comment type="caution">
    <text evidence="2">The sequence shown here is derived from an EMBL/GenBank/DDBJ whole genome shotgun (WGS) entry which is preliminary data.</text>
</comment>
<evidence type="ECO:0000313" key="3">
    <source>
        <dbReference type="Proteomes" id="UP001529510"/>
    </source>
</evidence>
<sequence>VELLVMKALSVGLIKGSIDEVEKKVHMTWVQPRVLDVQQIKGMKDRLDFWCGDVKNMAMLVEHQAQDILT</sequence>
<dbReference type="Pfam" id="PF18261">
    <property type="entry name" value="Rpn9_C"/>
    <property type="match status" value="1"/>
</dbReference>
<gene>
    <name evidence="2" type="ORF">M9458_050088</name>
</gene>
<protein>
    <recommendedName>
        <fullName evidence="1">Rpn9 C-terminal helix domain-containing protein</fullName>
    </recommendedName>
</protein>
<evidence type="ECO:0000259" key="1">
    <source>
        <dbReference type="Pfam" id="PF18261"/>
    </source>
</evidence>
<organism evidence="2 3">
    <name type="scientific">Cirrhinus mrigala</name>
    <name type="common">Mrigala</name>
    <dbReference type="NCBI Taxonomy" id="683832"/>
    <lineage>
        <taxon>Eukaryota</taxon>
        <taxon>Metazoa</taxon>
        <taxon>Chordata</taxon>
        <taxon>Craniata</taxon>
        <taxon>Vertebrata</taxon>
        <taxon>Euteleostomi</taxon>
        <taxon>Actinopterygii</taxon>
        <taxon>Neopterygii</taxon>
        <taxon>Teleostei</taxon>
        <taxon>Ostariophysi</taxon>
        <taxon>Cypriniformes</taxon>
        <taxon>Cyprinidae</taxon>
        <taxon>Labeoninae</taxon>
        <taxon>Labeonini</taxon>
        <taxon>Cirrhinus</taxon>
    </lineage>
</organism>
<feature type="domain" description="Rpn9 C-terminal helix" evidence="1">
    <location>
        <begin position="33"/>
        <end position="63"/>
    </location>
</feature>
<dbReference type="Proteomes" id="UP001529510">
    <property type="component" value="Unassembled WGS sequence"/>
</dbReference>
<dbReference type="AlphaFoldDB" id="A0ABD0N0W8"/>
<dbReference type="PANTHER" id="PTHR10539">
    <property type="entry name" value="26S PROTEASOME NON-ATPASE REGULATORY SUBUNIT 13"/>
    <property type="match status" value="1"/>
</dbReference>
<reference evidence="2 3" key="1">
    <citation type="submission" date="2024-05" db="EMBL/GenBank/DDBJ databases">
        <title>Genome sequencing and assembly of Indian major carp, Cirrhinus mrigala (Hamilton, 1822).</title>
        <authorList>
            <person name="Mohindra V."/>
            <person name="Chowdhury L.M."/>
            <person name="Lal K."/>
            <person name="Jena J.K."/>
        </authorList>
    </citation>
    <scope>NUCLEOTIDE SEQUENCE [LARGE SCALE GENOMIC DNA]</scope>
    <source>
        <strain evidence="2">CM1030</strain>
        <tissue evidence="2">Blood</tissue>
    </source>
</reference>
<proteinExistence type="predicted"/>
<feature type="non-terminal residue" evidence="2">
    <location>
        <position position="1"/>
    </location>
</feature>
<dbReference type="InterPro" id="IPR040798">
    <property type="entry name" value="Rpn9_C"/>
</dbReference>
<name>A0ABD0N0W8_CIRMR</name>
<accession>A0ABD0N0W8</accession>